<organism evidence="2 3">
    <name type="scientific">Thermoanaerobacterium saccharolyticum (strain DSM 8691 / JW/SL-YS485)</name>
    <dbReference type="NCBI Taxonomy" id="1094508"/>
    <lineage>
        <taxon>Bacteria</taxon>
        <taxon>Bacillati</taxon>
        <taxon>Bacillota</taxon>
        <taxon>Clostridia</taxon>
        <taxon>Thermoanaerobacterales</taxon>
        <taxon>Thermoanaerobacteraceae</taxon>
        <taxon>Thermoanaerobacterium</taxon>
    </lineage>
</organism>
<feature type="transmembrane region" description="Helical" evidence="1">
    <location>
        <begin position="70"/>
        <end position="89"/>
    </location>
</feature>
<name>I3VVG8_THESW</name>
<feature type="transmembrane region" description="Helical" evidence="1">
    <location>
        <begin position="37"/>
        <end position="58"/>
    </location>
</feature>
<dbReference type="KEGG" id="tsh:Tsac_1506"/>
<accession>I3VVG8</accession>
<feature type="transmembrane region" description="Helical" evidence="1">
    <location>
        <begin position="7"/>
        <end position="25"/>
    </location>
</feature>
<evidence type="ECO:0000256" key="1">
    <source>
        <dbReference type="SAM" id="Phobius"/>
    </source>
</evidence>
<dbReference type="PATRIC" id="fig|1094508.3.peg.1526"/>
<keyword evidence="1" id="KW-0472">Membrane</keyword>
<sequence length="131" mass="15296">MITRNLINIFIYIFISLILCIQYVWHAVIVGSHSTHMTVQEFCVFIFLSILVCLSVYLNNIFAKRILMNFIMTYLLFAEESVLSILWIVSILDSFRYKNEVLTTIAGFIGLVSMLILFSLGIKYIFRYTSR</sequence>
<dbReference type="EMBL" id="CP003184">
    <property type="protein sequence ID" value="AFK86513.1"/>
    <property type="molecule type" value="Genomic_DNA"/>
</dbReference>
<feature type="transmembrane region" description="Helical" evidence="1">
    <location>
        <begin position="101"/>
        <end position="126"/>
    </location>
</feature>
<keyword evidence="1" id="KW-1133">Transmembrane helix</keyword>
<dbReference type="BioCyc" id="TSAC1094508:GLMA-1529-MONOMER"/>
<dbReference type="STRING" id="1094508.Tsac_1506"/>
<evidence type="ECO:0000313" key="3">
    <source>
        <dbReference type="Proteomes" id="UP000006178"/>
    </source>
</evidence>
<dbReference type="Proteomes" id="UP000006178">
    <property type="component" value="Chromosome"/>
</dbReference>
<reference evidence="2 3" key="1">
    <citation type="journal article" date="2014" name="Appl. Environ. Microbiol.">
        <title>Profile of Secreted Hydrolases, Associated Proteins, and SlpA in Thermoanaerobacterium saccharolyticum during the Degradation of Hemicellulose.</title>
        <authorList>
            <person name="Currie D.H."/>
            <person name="Guss A.M."/>
            <person name="Herring C.D."/>
            <person name="Giannone R.J."/>
            <person name="Johnson C.M."/>
            <person name="Lankford P.K."/>
            <person name="Brown S.D."/>
            <person name="Hettich R.L."/>
            <person name="Lynd L.R."/>
        </authorList>
    </citation>
    <scope>NUCLEOTIDE SEQUENCE [LARGE SCALE GENOMIC DNA]</scope>
    <source>
        <strain evidence="3">DSM 8691 / JW/SL-YS485</strain>
    </source>
</reference>
<keyword evidence="3" id="KW-1185">Reference proteome</keyword>
<gene>
    <name evidence="2" type="ordered locus">Tsac_1506</name>
</gene>
<proteinExistence type="predicted"/>
<evidence type="ECO:0000313" key="2">
    <source>
        <dbReference type="EMBL" id="AFK86513.1"/>
    </source>
</evidence>
<protein>
    <submittedName>
        <fullName evidence="2">Uncharacterized protein</fullName>
    </submittedName>
</protein>
<dbReference type="AlphaFoldDB" id="I3VVG8"/>
<keyword evidence="1" id="KW-0812">Transmembrane</keyword>